<dbReference type="EMBL" id="AP014961">
    <property type="protein sequence ID" value="BAS95071.1"/>
    <property type="molecule type" value="Genomic_DNA"/>
</dbReference>
<reference evidence="2" key="1">
    <citation type="journal article" date="2005" name="Nature">
        <title>The map-based sequence of the rice genome.</title>
        <authorList>
            <consortium name="International rice genome sequencing project (IRGSP)"/>
            <person name="Matsumoto T."/>
            <person name="Wu J."/>
            <person name="Kanamori H."/>
            <person name="Katayose Y."/>
            <person name="Fujisawa M."/>
            <person name="Namiki N."/>
            <person name="Mizuno H."/>
            <person name="Yamamoto K."/>
            <person name="Antonio B.A."/>
            <person name="Baba T."/>
            <person name="Sakata K."/>
            <person name="Nagamura Y."/>
            <person name="Aoki H."/>
            <person name="Arikawa K."/>
            <person name="Arita K."/>
            <person name="Bito T."/>
            <person name="Chiden Y."/>
            <person name="Fujitsuka N."/>
            <person name="Fukunaka R."/>
            <person name="Hamada M."/>
            <person name="Harada C."/>
            <person name="Hayashi A."/>
            <person name="Hijishita S."/>
            <person name="Honda M."/>
            <person name="Hosokawa S."/>
            <person name="Ichikawa Y."/>
            <person name="Idonuma A."/>
            <person name="Iijima M."/>
            <person name="Ikeda M."/>
            <person name="Ikeno M."/>
            <person name="Ito K."/>
            <person name="Ito S."/>
            <person name="Ito T."/>
            <person name="Ito Y."/>
            <person name="Ito Y."/>
            <person name="Iwabuchi A."/>
            <person name="Kamiya K."/>
            <person name="Karasawa W."/>
            <person name="Kurita K."/>
            <person name="Katagiri S."/>
            <person name="Kikuta A."/>
            <person name="Kobayashi H."/>
            <person name="Kobayashi N."/>
            <person name="Machita K."/>
            <person name="Maehara T."/>
            <person name="Masukawa M."/>
            <person name="Mizubayashi T."/>
            <person name="Mukai Y."/>
            <person name="Nagasaki H."/>
            <person name="Nagata Y."/>
            <person name="Naito S."/>
            <person name="Nakashima M."/>
            <person name="Nakama Y."/>
            <person name="Nakamichi Y."/>
            <person name="Nakamura M."/>
            <person name="Meguro A."/>
            <person name="Negishi M."/>
            <person name="Ohta I."/>
            <person name="Ohta T."/>
            <person name="Okamoto M."/>
            <person name="Ono N."/>
            <person name="Saji S."/>
            <person name="Sakaguchi M."/>
            <person name="Sakai K."/>
            <person name="Shibata M."/>
            <person name="Shimokawa T."/>
            <person name="Song J."/>
            <person name="Takazaki Y."/>
            <person name="Terasawa K."/>
            <person name="Tsugane M."/>
            <person name="Tsuji K."/>
            <person name="Ueda S."/>
            <person name="Waki K."/>
            <person name="Yamagata H."/>
            <person name="Yamamoto M."/>
            <person name="Yamamoto S."/>
            <person name="Yamane H."/>
            <person name="Yoshiki S."/>
            <person name="Yoshihara R."/>
            <person name="Yukawa K."/>
            <person name="Zhong H."/>
            <person name="Yano M."/>
            <person name="Yuan Q."/>
            <person name="Ouyang S."/>
            <person name="Liu J."/>
            <person name="Jones K.M."/>
            <person name="Gansberger K."/>
            <person name="Moffat K."/>
            <person name="Hill J."/>
            <person name="Bera J."/>
            <person name="Fadrosh D."/>
            <person name="Jin S."/>
            <person name="Johri S."/>
            <person name="Kim M."/>
            <person name="Overton L."/>
            <person name="Reardon M."/>
            <person name="Tsitrin T."/>
            <person name="Vuong H."/>
            <person name="Weaver B."/>
            <person name="Ciecko A."/>
            <person name="Tallon L."/>
            <person name="Jackson J."/>
            <person name="Pai G."/>
            <person name="Aken S.V."/>
            <person name="Utterback T."/>
            <person name="Reidmuller S."/>
            <person name="Feldblyum T."/>
            <person name="Hsiao J."/>
            <person name="Zismann V."/>
            <person name="Iobst S."/>
            <person name="de Vazeille A.R."/>
            <person name="Buell C.R."/>
            <person name="Ying K."/>
            <person name="Li Y."/>
            <person name="Lu T."/>
            <person name="Huang Y."/>
            <person name="Zhao Q."/>
            <person name="Feng Q."/>
            <person name="Zhang L."/>
            <person name="Zhu J."/>
            <person name="Weng Q."/>
            <person name="Mu J."/>
            <person name="Lu Y."/>
            <person name="Fan D."/>
            <person name="Liu Y."/>
            <person name="Guan J."/>
            <person name="Zhang Y."/>
            <person name="Yu S."/>
            <person name="Liu X."/>
            <person name="Zhang Y."/>
            <person name="Hong G."/>
            <person name="Han B."/>
            <person name="Choisne N."/>
            <person name="Demange N."/>
            <person name="Orjeda G."/>
            <person name="Samain S."/>
            <person name="Cattolico L."/>
            <person name="Pelletier E."/>
            <person name="Couloux A."/>
            <person name="Segurens B."/>
            <person name="Wincker P."/>
            <person name="D'Hont A."/>
            <person name="Scarpelli C."/>
            <person name="Weissenbach J."/>
            <person name="Salanoubat M."/>
            <person name="Quetier F."/>
            <person name="Yu Y."/>
            <person name="Kim H.R."/>
            <person name="Rambo T."/>
            <person name="Currie J."/>
            <person name="Collura K."/>
            <person name="Luo M."/>
            <person name="Yang T."/>
            <person name="Ammiraju J.S.S."/>
            <person name="Engler F."/>
            <person name="Soderlund C."/>
            <person name="Wing R.A."/>
            <person name="Palmer L.E."/>
            <person name="de la Bastide M."/>
            <person name="Spiegel L."/>
            <person name="Nascimento L."/>
            <person name="Zutavern T."/>
            <person name="O'Shaughnessy A."/>
            <person name="Dike S."/>
            <person name="Dedhia N."/>
            <person name="Preston R."/>
            <person name="Balija V."/>
            <person name="McCombie W.R."/>
            <person name="Chow T."/>
            <person name="Chen H."/>
            <person name="Chung M."/>
            <person name="Chen C."/>
            <person name="Shaw J."/>
            <person name="Wu H."/>
            <person name="Hsiao K."/>
            <person name="Chao Y."/>
            <person name="Chu M."/>
            <person name="Cheng C."/>
            <person name="Hour A."/>
            <person name="Lee P."/>
            <person name="Lin S."/>
            <person name="Lin Y."/>
            <person name="Liou J."/>
            <person name="Liu S."/>
            <person name="Hsing Y."/>
            <person name="Raghuvanshi S."/>
            <person name="Mohanty A."/>
            <person name="Bharti A.K."/>
            <person name="Gaur A."/>
            <person name="Gupta V."/>
            <person name="Kumar D."/>
            <person name="Ravi V."/>
            <person name="Vij S."/>
            <person name="Kapur A."/>
            <person name="Khurana P."/>
            <person name="Khurana P."/>
            <person name="Khurana J.P."/>
            <person name="Tyagi A.K."/>
            <person name="Gaikwad K."/>
            <person name="Singh A."/>
            <person name="Dalal V."/>
            <person name="Srivastava S."/>
            <person name="Dixit A."/>
            <person name="Pal A.K."/>
            <person name="Ghazi I.A."/>
            <person name="Yadav M."/>
            <person name="Pandit A."/>
            <person name="Bhargava A."/>
            <person name="Sureshbabu K."/>
            <person name="Batra K."/>
            <person name="Sharma T.R."/>
            <person name="Mohapatra T."/>
            <person name="Singh N.K."/>
            <person name="Messing J."/>
            <person name="Nelson A.B."/>
            <person name="Fuks G."/>
            <person name="Kavchok S."/>
            <person name="Keizer G."/>
            <person name="Linton E."/>
            <person name="Llaca V."/>
            <person name="Song R."/>
            <person name="Tanyolac B."/>
            <person name="Young S."/>
            <person name="Ho-Il K."/>
            <person name="Hahn J.H."/>
            <person name="Sangsakoo G."/>
            <person name="Vanavichit A."/>
            <person name="de Mattos Luiz.A.T."/>
            <person name="Zimmer P.D."/>
            <person name="Malone G."/>
            <person name="Dellagostin O."/>
            <person name="de Oliveira A.C."/>
            <person name="Bevan M."/>
            <person name="Bancroft I."/>
            <person name="Minx P."/>
            <person name="Cordum H."/>
            <person name="Wilson R."/>
            <person name="Cheng Z."/>
            <person name="Jin W."/>
            <person name="Jiang J."/>
            <person name="Leong S.A."/>
            <person name="Iwama H."/>
            <person name="Gojobori T."/>
            <person name="Itoh T."/>
            <person name="Niimura Y."/>
            <person name="Fujii Y."/>
            <person name="Habara T."/>
            <person name="Sakai H."/>
            <person name="Sato Y."/>
            <person name="Wilson G."/>
            <person name="Kumar K."/>
            <person name="McCouch S."/>
            <person name="Juretic N."/>
            <person name="Hoen D."/>
            <person name="Wright S."/>
            <person name="Bruskiewich R."/>
            <person name="Bureau T."/>
            <person name="Miyao A."/>
            <person name="Hirochika H."/>
            <person name="Nishikawa T."/>
            <person name="Kadowaki K."/>
            <person name="Sugiura M."/>
            <person name="Burr B."/>
            <person name="Sasaki T."/>
        </authorList>
    </citation>
    <scope>NUCLEOTIDE SEQUENCE [LARGE SCALE GENOMIC DNA]</scope>
    <source>
        <strain evidence="2">cv. Nipponbare</strain>
    </source>
</reference>
<organism evidence="1 2">
    <name type="scientific">Oryza sativa subsp. japonica</name>
    <name type="common">Rice</name>
    <dbReference type="NCBI Taxonomy" id="39947"/>
    <lineage>
        <taxon>Eukaryota</taxon>
        <taxon>Viridiplantae</taxon>
        <taxon>Streptophyta</taxon>
        <taxon>Embryophyta</taxon>
        <taxon>Tracheophyta</taxon>
        <taxon>Spermatophyta</taxon>
        <taxon>Magnoliopsida</taxon>
        <taxon>Liliopsida</taxon>
        <taxon>Poales</taxon>
        <taxon>Poaceae</taxon>
        <taxon>BOP clade</taxon>
        <taxon>Oryzoideae</taxon>
        <taxon>Oryzeae</taxon>
        <taxon>Oryzinae</taxon>
        <taxon>Oryza</taxon>
        <taxon>Oryza sativa</taxon>
    </lineage>
</organism>
<dbReference type="InParanoid" id="A0A0P0WQB7"/>
<feature type="non-terminal residue" evidence="1">
    <location>
        <position position="1"/>
    </location>
</feature>
<sequence length="98" mass="10795">MQVISRKANKMLYLYSSLTPYAKTMSGNFSSIEVAQAFINLKARSSFGFSKVSTVPVEVAAVDAHNDPIRGREEAVELELPLHVLVLAVGHRRHPLTS</sequence>
<gene>
    <name evidence="1" type="ordered locus">Os05g0535533</name>
    <name evidence="1" type="ORF">OSNPB_050535533</name>
</gene>
<dbReference type="PaxDb" id="39947-A0A0P0WQB7"/>
<protein>
    <submittedName>
        <fullName evidence="1">Os05g0535533 protein</fullName>
    </submittedName>
</protein>
<dbReference type="Proteomes" id="UP000059680">
    <property type="component" value="Chromosome 5"/>
</dbReference>
<evidence type="ECO:0000313" key="1">
    <source>
        <dbReference type="EMBL" id="BAS95071.1"/>
    </source>
</evidence>
<evidence type="ECO:0000313" key="2">
    <source>
        <dbReference type="Proteomes" id="UP000059680"/>
    </source>
</evidence>
<reference evidence="1 2" key="3">
    <citation type="journal article" date="2013" name="Rice">
        <title>Improvement of the Oryza sativa Nipponbare reference genome using next generation sequence and optical map data.</title>
        <authorList>
            <person name="Kawahara Y."/>
            <person name="de la Bastide M."/>
            <person name="Hamilton J.P."/>
            <person name="Kanamori H."/>
            <person name="McCombie W.R."/>
            <person name="Ouyang S."/>
            <person name="Schwartz D.C."/>
            <person name="Tanaka T."/>
            <person name="Wu J."/>
            <person name="Zhou S."/>
            <person name="Childs K.L."/>
            <person name="Davidson R.M."/>
            <person name="Lin H."/>
            <person name="Quesada-Ocampo L."/>
            <person name="Vaillancourt B."/>
            <person name="Sakai H."/>
            <person name="Lee S.S."/>
            <person name="Kim J."/>
            <person name="Numa H."/>
            <person name="Itoh T."/>
            <person name="Buell C.R."/>
            <person name="Matsumoto T."/>
        </authorList>
    </citation>
    <scope>NUCLEOTIDE SEQUENCE [LARGE SCALE GENOMIC DNA]</scope>
    <source>
        <strain evidence="2">cv. Nipponbare</strain>
    </source>
</reference>
<accession>A0A0P0WQB7</accession>
<proteinExistence type="predicted"/>
<keyword evidence="2" id="KW-1185">Reference proteome</keyword>
<reference evidence="1 2" key="2">
    <citation type="journal article" date="2013" name="Plant Cell Physiol.">
        <title>Rice Annotation Project Database (RAP-DB): an integrative and interactive database for rice genomics.</title>
        <authorList>
            <person name="Sakai H."/>
            <person name="Lee S.S."/>
            <person name="Tanaka T."/>
            <person name="Numa H."/>
            <person name="Kim J."/>
            <person name="Kawahara Y."/>
            <person name="Wakimoto H."/>
            <person name="Yang C.C."/>
            <person name="Iwamoto M."/>
            <person name="Abe T."/>
            <person name="Yamada Y."/>
            <person name="Muto A."/>
            <person name="Inokuchi H."/>
            <person name="Ikemura T."/>
            <person name="Matsumoto T."/>
            <person name="Sasaki T."/>
            <person name="Itoh T."/>
        </authorList>
    </citation>
    <scope>NUCLEOTIDE SEQUENCE [LARGE SCALE GENOMIC DNA]</scope>
    <source>
        <strain evidence="2">cv. Nipponbare</strain>
    </source>
</reference>
<name>A0A0P0WQB7_ORYSJ</name>
<dbReference type="AlphaFoldDB" id="A0A0P0WQB7"/>